<protein>
    <submittedName>
        <fullName evidence="2">Uncharacterized protein</fullName>
    </submittedName>
</protein>
<name>A0AAD7M8U3_9AGAR</name>
<gene>
    <name evidence="2" type="ORF">B0H16DRAFT_1482070</name>
</gene>
<evidence type="ECO:0000256" key="1">
    <source>
        <dbReference type="SAM" id="MobiDB-lite"/>
    </source>
</evidence>
<reference evidence="2" key="1">
    <citation type="submission" date="2023-03" db="EMBL/GenBank/DDBJ databases">
        <title>Massive genome expansion in bonnet fungi (Mycena s.s.) driven by repeated elements and novel gene families across ecological guilds.</title>
        <authorList>
            <consortium name="Lawrence Berkeley National Laboratory"/>
            <person name="Harder C.B."/>
            <person name="Miyauchi S."/>
            <person name="Viragh M."/>
            <person name="Kuo A."/>
            <person name="Thoen E."/>
            <person name="Andreopoulos B."/>
            <person name="Lu D."/>
            <person name="Skrede I."/>
            <person name="Drula E."/>
            <person name="Henrissat B."/>
            <person name="Morin E."/>
            <person name="Kohler A."/>
            <person name="Barry K."/>
            <person name="LaButti K."/>
            <person name="Morin E."/>
            <person name="Salamov A."/>
            <person name="Lipzen A."/>
            <person name="Mereny Z."/>
            <person name="Hegedus B."/>
            <person name="Baldrian P."/>
            <person name="Stursova M."/>
            <person name="Weitz H."/>
            <person name="Taylor A."/>
            <person name="Grigoriev I.V."/>
            <person name="Nagy L.G."/>
            <person name="Martin F."/>
            <person name="Kauserud H."/>
        </authorList>
    </citation>
    <scope>NUCLEOTIDE SEQUENCE</scope>
    <source>
        <strain evidence="2">CBHHK182m</strain>
    </source>
</reference>
<dbReference type="EMBL" id="JARKIB010000463">
    <property type="protein sequence ID" value="KAJ7705873.1"/>
    <property type="molecule type" value="Genomic_DNA"/>
</dbReference>
<evidence type="ECO:0000313" key="2">
    <source>
        <dbReference type="EMBL" id="KAJ7705873.1"/>
    </source>
</evidence>
<sequence>MYADLFLGERYFNWNFQLRRVGMDDMRMDSGYDEDLDRTLWNRCYWVNYSPGVDFQVTNSLGLTFKSPIRLKPTANLDLTSLALLNIQYGFLQCTKTTIWSLDERGTWFKFGRIDTASGRAWIVCGETEAMLREMVPPPNPSDFDLRPCPEERPHGFQLNKGEVVLPHMSSWDLICDGTSIRPLGEPPARCEPQCGKPVDDIESLITLRDTYIERNKVVNEAYADTCQLEQSFAAMHQLWDIRGECPPLPPQAATRMSNKLHHIQRVVEEMYRADVPEDPRVLDIDFVQQGKGKGKDLSMLIRAASETSDCDEIPGDDVFDPDVGSLELVVPLTGRQGRIVIYADRAKLPYHTKIFAPDPTSFDFNSYKFPGVAAGATFVLYSVATETYERVEGAVSLVGRREYLIFRKESVHPTDCPRLTRWNQLARDSAEAERGEQLPTCAPSSPPIAVAGPSRLSSKRKVSAGLQQEMSKKKQKLEEHGATRSDPLEISSDEDSSDIEVV</sequence>
<proteinExistence type="predicted"/>
<accession>A0AAD7M8U3</accession>
<evidence type="ECO:0000313" key="3">
    <source>
        <dbReference type="Proteomes" id="UP001215598"/>
    </source>
</evidence>
<feature type="compositionally biased region" description="Basic and acidic residues" evidence="1">
    <location>
        <begin position="471"/>
        <end position="488"/>
    </location>
</feature>
<keyword evidence="3" id="KW-1185">Reference proteome</keyword>
<dbReference type="AlphaFoldDB" id="A0AAD7M8U3"/>
<dbReference type="Proteomes" id="UP001215598">
    <property type="component" value="Unassembled WGS sequence"/>
</dbReference>
<comment type="caution">
    <text evidence="2">The sequence shown here is derived from an EMBL/GenBank/DDBJ whole genome shotgun (WGS) entry which is preliminary data.</text>
</comment>
<feature type="region of interest" description="Disordered" evidence="1">
    <location>
        <begin position="428"/>
        <end position="503"/>
    </location>
</feature>
<organism evidence="2 3">
    <name type="scientific">Mycena metata</name>
    <dbReference type="NCBI Taxonomy" id="1033252"/>
    <lineage>
        <taxon>Eukaryota</taxon>
        <taxon>Fungi</taxon>
        <taxon>Dikarya</taxon>
        <taxon>Basidiomycota</taxon>
        <taxon>Agaricomycotina</taxon>
        <taxon>Agaricomycetes</taxon>
        <taxon>Agaricomycetidae</taxon>
        <taxon>Agaricales</taxon>
        <taxon>Marasmiineae</taxon>
        <taxon>Mycenaceae</taxon>
        <taxon>Mycena</taxon>
    </lineage>
</organism>
<feature type="compositionally biased region" description="Acidic residues" evidence="1">
    <location>
        <begin position="492"/>
        <end position="503"/>
    </location>
</feature>